<gene>
    <name evidence="1" type="ORF">Tco_1019578</name>
</gene>
<dbReference type="EMBL" id="BQNB010017868">
    <property type="protein sequence ID" value="GJT68098.1"/>
    <property type="molecule type" value="Genomic_DNA"/>
</dbReference>
<evidence type="ECO:0000313" key="1">
    <source>
        <dbReference type="EMBL" id="GJT68098.1"/>
    </source>
</evidence>
<reference evidence="1" key="2">
    <citation type="submission" date="2022-01" db="EMBL/GenBank/DDBJ databases">
        <authorList>
            <person name="Yamashiro T."/>
            <person name="Shiraishi A."/>
            <person name="Satake H."/>
            <person name="Nakayama K."/>
        </authorList>
    </citation>
    <scope>NUCLEOTIDE SEQUENCE</scope>
</reference>
<name>A0ABQ5FXK1_9ASTR</name>
<reference evidence="1" key="1">
    <citation type="journal article" date="2022" name="Int. J. Mol. Sci.">
        <title>Draft Genome of Tanacetum Coccineum: Genomic Comparison of Closely Related Tanacetum-Family Plants.</title>
        <authorList>
            <person name="Yamashiro T."/>
            <person name="Shiraishi A."/>
            <person name="Nakayama K."/>
            <person name="Satake H."/>
        </authorList>
    </citation>
    <scope>NUCLEOTIDE SEQUENCE</scope>
</reference>
<feature type="non-terminal residue" evidence="1">
    <location>
        <position position="39"/>
    </location>
</feature>
<accession>A0ABQ5FXK1</accession>
<proteinExistence type="predicted"/>
<protein>
    <submittedName>
        <fullName evidence="1">Uncharacterized protein</fullName>
    </submittedName>
</protein>
<organism evidence="1 2">
    <name type="scientific">Tanacetum coccineum</name>
    <dbReference type="NCBI Taxonomy" id="301880"/>
    <lineage>
        <taxon>Eukaryota</taxon>
        <taxon>Viridiplantae</taxon>
        <taxon>Streptophyta</taxon>
        <taxon>Embryophyta</taxon>
        <taxon>Tracheophyta</taxon>
        <taxon>Spermatophyta</taxon>
        <taxon>Magnoliopsida</taxon>
        <taxon>eudicotyledons</taxon>
        <taxon>Gunneridae</taxon>
        <taxon>Pentapetalae</taxon>
        <taxon>asterids</taxon>
        <taxon>campanulids</taxon>
        <taxon>Asterales</taxon>
        <taxon>Asteraceae</taxon>
        <taxon>Asteroideae</taxon>
        <taxon>Anthemideae</taxon>
        <taxon>Anthemidinae</taxon>
        <taxon>Tanacetum</taxon>
    </lineage>
</organism>
<sequence length="39" mass="4116">MEESVSASSEVEEEDQGGYLIPRLVSSALSSLLTGLFAI</sequence>
<keyword evidence="2" id="KW-1185">Reference proteome</keyword>
<dbReference type="Proteomes" id="UP001151760">
    <property type="component" value="Unassembled WGS sequence"/>
</dbReference>
<evidence type="ECO:0000313" key="2">
    <source>
        <dbReference type="Proteomes" id="UP001151760"/>
    </source>
</evidence>
<comment type="caution">
    <text evidence="1">The sequence shown here is derived from an EMBL/GenBank/DDBJ whole genome shotgun (WGS) entry which is preliminary data.</text>
</comment>